<reference evidence="3" key="1">
    <citation type="submission" date="2021-01" db="EMBL/GenBank/DDBJ databases">
        <title>Whole genome shotgun sequence of Spirilliplanes yamanashiensis NBRC 15828.</title>
        <authorList>
            <person name="Komaki H."/>
            <person name="Tamura T."/>
        </authorList>
    </citation>
    <scope>NUCLEOTIDE SEQUENCE</scope>
    <source>
        <strain evidence="3">NBRC 15828</strain>
    </source>
</reference>
<feature type="region of interest" description="Disordered" evidence="1">
    <location>
        <begin position="26"/>
        <end position="47"/>
    </location>
</feature>
<dbReference type="Pfam" id="PF04972">
    <property type="entry name" value="BON"/>
    <property type="match status" value="1"/>
</dbReference>
<evidence type="ECO:0000313" key="3">
    <source>
        <dbReference type="EMBL" id="GIJ06468.1"/>
    </source>
</evidence>
<feature type="region of interest" description="Disordered" evidence="1">
    <location>
        <begin position="1"/>
        <end position="20"/>
    </location>
</feature>
<proteinExistence type="predicted"/>
<dbReference type="Proteomes" id="UP000652013">
    <property type="component" value="Unassembled WGS sequence"/>
</dbReference>
<comment type="caution">
    <text evidence="3">The sequence shown here is derived from an EMBL/GenBank/DDBJ whole genome shotgun (WGS) entry which is preliminary data.</text>
</comment>
<dbReference type="Gene3D" id="3.30.1340.30">
    <property type="match status" value="1"/>
</dbReference>
<organism evidence="3 4">
    <name type="scientific">Spirilliplanes yamanashiensis</name>
    <dbReference type="NCBI Taxonomy" id="42233"/>
    <lineage>
        <taxon>Bacteria</taxon>
        <taxon>Bacillati</taxon>
        <taxon>Actinomycetota</taxon>
        <taxon>Actinomycetes</taxon>
        <taxon>Micromonosporales</taxon>
        <taxon>Micromonosporaceae</taxon>
        <taxon>Spirilliplanes</taxon>
    </lineage>
</organism>
<sequence>MNGPPAGHTTGGTRDDPEHRWVVTMPKRPDEWPPGRPDHGSAAAPLSDRGVQRLVVGRLTEHAHTALADIRVEVQNRVVILEGTVRSAPVRLLAHQLAWNTTGVFDVSNRLAVAGEETPRNDLAP</sequence>
<evidence type="ECO:0000259" key="2">
    <source>
        <dbReference type="PROSITE" id="PS50914"/>
    </source>
</evidence>
<dbReference type="EMBL" id="BOOY01000042">
    <property type="protein sequence ID" value="GIJ06468.1"/>
    <property type="molecule type" value="Genomic_DNA"/>
</dbReference>
<dbReference type="InterPro" id="IPR007055">
    <property type="entry name" value="BON_dom"/>
</dbReference>
<protein>
    <recommendedName>
        <fullName evidence="2">BON domain-containing protein</fullName>
    </recommendedName>
</protein>
<evidence type="ECO:0000256" key="1">
    <source>
        <dbReference type="SAM" id="MobiDB-lite"/>
    </source>
</evidence>
<feature type="domain" description="BON" evidence="2">
    <location>
        <begin position="47"/>
        <end position="115"/>
    </location>
</feature>
<feature type="compositionally biased region" description="Basic and acidic residues" evidence="1">
    <location>
        <begin position="26"/>
        <end position="39"/>
    </location>
</feature>
<evidence type="ECO:0000313" key="4">
    <source>
        <dbReference type="Proteomes" id="UP000652013"/>
    </source>
</evidence>
<dbReference type="PROSITE" id="PS50914">
    <property type="entry name" value="BON"/>
    <property type="match status" value="1"/>
</dbReference>
<accession>A0A8J3YD98</accession>
<name>A0A8J3YD98_9ACTN</name>
<dbReference type="AlphaFoldDB" id="A0A8J3YD98"/>
<gene>
    <name evidence="3" type="ORF">Sya03_58200</name>
</gene>
<keyword evidence="4" id="KW-1185">Reference proteome</keyword>